<keyword evidence="2" id="KW-0611">Plant defense</keyword>
<dbReference type="PANTHER" id="PTHR23155:SF1062">
    <property type="entry name" value="OS11G0579400 PROTEIN"/>
    <property type="match status" value="1"/>
</dbReference>
<dbReference type="Proteomes" id="UP000015106">
    <property type="component" value="Chromosome 2"/>
</dbReference>
<dbReference type="EnsemblPlants" id="TuG1812G0200000320.01.T01">
    <property type="protein sequence ID" value="TuG1812G0200000320.01.T01.cds310987"/>
    <property type="gene ID" value="TuG1812G0200000320.01"/>
</dbReference>
<name>A0A8R7P945_TRIUA</name>
<evidence type="ECO:0000313" key="5">
    <source>
        <dbReference type="Proteomes" id="UP000015106"/>
    </source>
</evidence>
<organism evidence="4 5">
    <name type="scientific">Triticum urartu</name>
    <name type="common">Red wild einkorn</name>
    <name type="synonym">Crithodium urartu</name>
    <dbReference type="NCBI Taxonomy" id="4572"/>
    <lineage>
        <taxon>Eukaryota</taxon>
        <taxon>Viridiplantae</taxon>
        <taxon>Streptophyta</taxon>
        <taxon>Embryophyta</taxon>
        <taxon>Tracheophyta</taxon>
        <taxon>Spermatophyta</taxon>
        <taxon>Magnoliopsida</taxon>
        <taxon>Liliopsida</taxon>
        <taxon>Poales</taxon>
        <taxon>Poaceae</taxon>
        <taxon>BOP clade</taxon>
        <taxon>Pooideae</taxon>
        <taxon>Triticodae</taxon>
        <taxon>Triticeae</taxon>
        <taxon>Triticinae</taxon>
        <taxon>Triticum</taxon>
    </lineage>
</organism>
<dbReference type="GO" id="GO:0002758">
    <property type="term" value="P:innate immune response-activating signaling pathway"/>
    <property type="evidence" value="ECO:0007669"/>
    <property type="project" value="UniProtKB-ARBA"/>
</dbReference>
<evidence type="ECO:0000313" key="4">
    <source>
        <dbReference type="EnsemblPlants" id="TuG1812G0200000320.01.T01.cds310987"/>
    </source>
</evidence>
<reference evidence="4" key="3">
    <citation type="submission" date="2022-06" db="UniProtKB">
        <authorList>
            <consortium name="EnsemblPlants"/>
        </authorList>
    </citation>
    <scope>IDENTIFICATION</scope>
</reference>
<dbReference type="Pfam" id="PF23559">
    <property type="entry name" value="WHD_DRP"/>
    <property type="match status" value="1"/>
</dbReference>
<evidence type="ECO:0000259" key="3">
    <source>
        <dbReference type="Pfam" id="PF23559"/>
    </source>
</evidence>
<dbReference type="InterPro" id="IPR044974">
    <property type="entry name" value="Disease_R_plants"/>
</dbReference>
<reference evidence="4" key="2">
    <citation type="submission" date="2018-03" db="EMBL/GenBank/DDBJ databases">
        <title>The Triticum urartu genome reveals the dynamic nature of wheat genome evolution.</title>
        <authorList>
            <person name="Ling H."/>
            <person name="Ma B."/>
            <person name="Shi X."/>
            <person name="Liu H."/>
            <person name="Dong L."/>
            <person name="Sun H."/>
            <person name="Cao Y."/>
            <person name="Gao Q."/>
            <person name="Zheng S."/>
            <person name="Li Y."/>
            <person name="Yu Y."/>
            <person name="Du H."/>
            <person name="Qi M."/>
            <person name="Li Y."/>
            <person name="Yu H."/>
            <person name="Cui Y."/>
            <person name="Wang N."/>
            <person name="Chen C."/>
            <person name="Wu H."/>
            <person name="Zhao Y."/>
            <person name="Zhang J."/>
            <person name="Li Y."/>
            <person name="Zhou W."/>
            <person name="Zhang B."/>
            <person name="Hu W."/>
            <person name="Eijk M."/>
            <person name="Tang J."/>
            <person name="Witsenboer H."/>
            <person name="Zhao S."/>
            <person name="Li Z."/>
            <person name="Zhang A."/>
            <person name="Wang D."/>
            <person name="Liang C."/>
        </authorList>
    </citation>
    <scope>NUCLEOTIDE SEQUENCE [LARGE SCALE GENOMIC DNA]</scope>
    <source>
        <strain evidence="4">cv. G1812</strain>
    </source>
</reference>
<proteinExistence type="predicted"/>
<dbReference type="Gramene" id="TuG1812G0200000320.01.T01">
    <property type="protein sequence ID" value="TuG1812G0200000320.01.T01.cds310987"/>
    <property type="gene ID" value="TuG1812G0200000320.01"/>
</dbReference>
<dbReference type="Gene3D" id="1.10.10.10">
    <property type="entry name" value="Winged helix-like DNA-binding domain superfamily/Winged helix DNA-binding domain"/>
    <property type="match status" value="1"/>
</dbReference>
<evidence type="ECO:0000256" key="1">
    <source>
        <dbReference type="ARBA" id="ARBA00022737"/>
    </source>
</evidence>
<keyword evidence="1" id="KW-0677">Repeat</keyword>
<feature type="domain" description="Disease resistance protein winged helix" evidence="3">
    <location>
        <begin position="24"/>
        <end position="95"/>
    </location>
</feature>
<dbReference type="GO" id="GO:0009626">
    <property type="term" value="P:plant-type hypersensitive response"/>
    <property type="evidence" value="ECO:0007669"/>
    <property type="project" value="UniProtKB-ARBA"/>
</dbReference>
<accession>A0A8R7P945</accession>
<dbReference type="PANTHER" id="PTHR23155">
    <property type="entry name" value="DISEASE RESISTANCE PROTEIN RP"/>
    <property type="match status" value="1"/>
</dbReference>
<dbReference type="AlphaFoldDB" id="A0A8R7P945"/>
<protein>
    <recommendedName>
        <fullName evidence="3">Disease resistance protein winged helix domain-containing protein</fullName>
    </recommendedName>
</protein>
<dbReference type="GO" id="GO:0042742">
    <property type="term" value="P:defense response to bacterium"/>
    <property type="evidence" value="ECO:0007669"/>
    <property type="project" value="UniProtKB-ARBA"/>
</dbReference>
<dbReference type="FunFam" id="1.10.10.10:FF:000322">
    <property type="entry name" value="Probable disease resistance protein At1g63360"/>
    <property type="match status" value="1"/>
</dbReference>
<evidence type="ECO:0000256" key="2">
    <source>
        <dbReference type="ARBA" id="ARBA00022821"/>
    </source>
</evidence>
<keyword evidence="5" id="KW-1185">Reference proteome</keyword>
<dbReference type="InterPro" id="IPR036388">
    <property type="entry name" value="WH-like_DNA-bd_sf"/>
</dbReference>
<sequence length="134" mass="15082">MKMMKFCYDKLPEMDKSCLLYLSIFAPNSNIRRASLVRRWVAEGHVTQGDGREALDRAEICFEDLVAHGFVDITRTGNLGNVISCKVQNIVYDFITKAVKDENFGDAGLPAKLASHISISSDIQWNQVSNKQKQ</sequence>
<dbReference type="InterPro" id="IPR058922">
    <property type="entry name" value="WHD_DRP"/>
</dbReference>
<reference evidence="5" key="1">
    <citation type="journal article" date="2013" name="Nature">
        <title>Draft genome of the wheat A-genome progenitor Triticum urartu.</title>
        <authorList>
            <person name="Ling H.Q."/>
            <person name="Zhao S."/>
            <person name="Liu D."/>
            <person name="Wang J."/>
            <person name="Sun H."/>
            <person name="Zhang C."/>
            <person name="Fan H."/>
            <person name="Li D."/>
            <person name="Dong L."/>
            <person name="Tao Y."/>
            <person name="Gao C."/>
            <person name="Wu H."/>
            <person name="Li Y."/>
            <person name="Cui Y."/>
            <person name="Guo X."/>
            <person name="Zheng S."/>
            <person name="Wang B."/>
            <person name="Yu K."/>
            <person name="Liang Q."/>
            <person name="Yang W."/>
            <person name="Lou X."/>
            <person name="Chen J."/>
            <person name="Feng M."/>
            <person name="Jian J."/>
            <person name="Zhang X."/>
            <person name="Luo G."/>
            <person name="Jiang Y."/>
            <person name="Liu J."/>
            <person name="Wang Z."/>
            <person name="Sha Y."/>
            <person name="Zhang B."/>
            <person name="Wu H."/>
            <person name="Tang D."/>
            <person name="Shen Q."/>
            <person name="Xue P."/>
            <person name="Zou S."/>
            <person name="Wang X."/>
            <person name="Liu X."/>
            <person name="Wang F."/>
            <person name="Yang Y."/>
            <person name="An X."/>
            <person name="Dong Z."/>
            <person name="Zhang K."/>
            <person name="Zhang X."/>
            <person name="Luo M.C."/>
            <person name="Dvorak J."/>
            <person name="Tong Y."/>
            <person name="Wang J."/>
            <person name="Yang H."/>
            <person name="Li Z."/>
            <person name="Wang D."/>
            <person name="Zhang A."/>
            <person name="Wang J."/>
        </authorList>
    </citation>
    <scope>NUCLEOTIDE SEQUENCE</scope>
    <source>
        <strain evidence="5">cv. G1812</strain>
    </source>
</reference>